<dbReference type="STRING" id="1000565.METUNv1_00551"/>
<name>F5R8J5_METUF</name>
<dbReference type="RefSeq" id="WP_008058578.1">
    <property type="nucleotide sequence ID" value="NZ_AFHG01000029.1"/>
</dbReference>
<reference evidence="1 2" key="1">
    <citation type="journal article" date="2011" name="J. Bacteriol.">
        <title>Genome sequence of Methyloversatilis universalis FAM5T, a methylotrophic representative of the order Rhodocyclales.</title>
        <authorList>
            <person name="Kittichotirat W."/>
            <person name="Good N.M."/>
            <person name="Hall R."/>
            <person name="Bringel F."/>
            <person name="Lajus A."/>
            <person name="Medigue C."/>
            <person name="Smalley N.E."/>
            <person name="Beck D."/>
            <person name="Bumgarner R."/>
            <person name="Vuilleumier S."/>
            <person name="Kalyuzhnaya M.G."/>
        </authorList>
    </citation>
    <scope>NUCLEOTIDE SEQUENCE [LARGE SCALE GENOMIC DNA]</scope>
    <source>
        <strain evidence="2">ATCC BAA-1314 / JCM 13912 / FAM5</strain>
    </source>
</reference>
<gene>
    <name evidence="1" type="ORF">METUNv1_00551</name>
</gene>
<dbReference type="Proteomes" id="UP000005019">
    <property type="component" value="Unassembled WGS sequence"/>
</dbReference>
<organism evidence="1 2">
    <name type="scientific">Methyloversatilis universalis (strain ATCC BAA-1314 / DSM 25237 / JCM 13912 / CCUG 52030 / FAM5)</name>
    <dbReference type="NCBI Taxonomy" id="1000565"/>
    <lineage>
        <taxon>Bacteria</taxon>
        <taxon>Pseudomonadati</taxon>
        <taxon>Pseudomonadota</taxon>
        <taxon>Betaproteobacteria</taxon>
        <taxon>Nitrosomonadales</taxon>
        <taxon>Sterolibacteriaceae</taxon>
        <taxon>Methyloversatilis</taxon>
    </lineage>
</organism>
<sequence length="80" mass="8346">MNTLCTALILLARVAGGEVAIPAHQIAAVEDAAAGAIVTTERGAAWRVSGTARDVAERVRDGCLVERGLIHRIDQQGSQP</sequence>
<dbReference type="EMBL" id="AFHG01000029">
    <property type="protein sequence ID" value="EGK73373.1"/>
    <property type="molecule type" value="Genomic_DNA"/>
</dbReference>
<dbReference type="AlphaFoldDB" id="F5R8J5"/>
<protein>
    <submittedName>
        <fullName evidence="1">Uncharacterized protein</fullName>
    </submittedName>
</protein>
<accession>F5R8J5</accession>
<proteinExistence type="predicted"/>
<evidence type="ECO:0000313" key="1">
    <source>
        <dbReference type="EMBL" id="EGK73373.1"/>
    </source>
</evidence>
<evidence type="ECO:0000313" key="2">
    <source>
        <dbReference type="Proteomes" id="UP000005019"/>
    </source>
</evidence>
<comment type="caution">
    <text evidence="1">The sequence shown here is derived from an EMBL/GenBank/DDBJ whole genome shotgun (WGS) entry which is preliminary data.</text>
</comment>
<keyword evidence="2" id="KW-1185">Reference proteome</keyword>